<sequence>MYLHLLVLPILINANIISDVENITQEIGHIFVKSMNTASEAADAVDDVQAIPQVFRHVLDIIKEIKNAIIYESEVRTIAGNLTSAFKNVTSVEDLSKIFSDKIGLQHCDGTTKQLAHSDIFEKHQELDERLNLNVAELNVTEESKSFNCLLVAMGDFEGSVGVRGSLQDDGSWKIDLIRQNC</sequence>
<comment type="caution">
    <text evidence="1">The sequence shown here is derived from an EMBL/GenBank/DDBJ whole genome shotgun (WGS) entry which is preliminary data.</text>
</comment>
<keyword evidence="2" id="KW-1185">Reference proteome</keyword>
<dbReference type="Proteomes" id="UP001152747">
    <property type="component" value="Unassembled WGS sequence"/>
</dbReference>
<evidence type="ECO:0000313" key="2">
    <source>
        <dbReference type="Proteomes" id="UP001152747"/>
    </source>
</evidence>
<organism evidence="1 2">
    <name type="scientific">Caenorhabditis angaria</name>
    <dbReference type="NCBI Taxonomy" id="860376"/>
    <lineage>
        <taxon>Eukaryota</taxon>
        <taxon>Metazoa</taxon>
        <taxon>Ecdysozoa</taxon>
        <taxon>Nematoda</taxon>
        <taxon>Chromadorea</taxon>
        <taxon>Rhabditida</taxon>
        <taxon>Rhabditina</taxon>
        <taxon>Rhabditomorpha</taxon>
        <taxon>Rhabditoidea</taxon>
        <taxon>Rhabditidae</taxon>
        <taxon>Peloderinae</taxon>
        <taxon>Caenorhabditis</taxon>
    </lineage>
</organism>
<name>A0A9P1N4C2_9PELO</name>
<protein>
    <submittedName>
        <fullName evidence="1">Uncharacterized protein</fullName>
    </submittedName>
</protein>
<dbReference type="EMBL" id="CANHGI010000004">
    <property type="protein sequence ID" value="CAI5447356.1"/>
    <property type="molecule type" value="Genomic_DNA"/>
</dbReference>
<dbReference type="AlphaFoldDB" id="A0A9P1N4C2"/>
<proteinExistence type="predicted"/>
<evidence type="ECO:0000313" key="1">
    <source>
        <dbReference type="EMBL" id="CAI5447356.1"/>
    </source>
</evidence>
<gene>
    <name evidence="1" type="ORF">CAMP_LOCUS9993</name>
</gene>
<reference evidence="1" key="1">
    <citation type="submission" date="2022-11" db="EMBL/GenBank/DDBJ databases">
        <authorList>
            <person name="Kikuchi T."/>
        </authorList>
    </citation>
    <scope>NUCLEOTIDE SEQUENCE</scope>
    <source>
        <strain evidence="1">PS1010</strain>
    </source>
</reference>
<accession>A0A9P1N4C2</accession>